<sequence>MRRKLKKSIIIAMTSTMVFTYGQLSSAATVTKEVIPTWASAELASWKQLGLLKGDQNGLIQPNQAVTKAEFLAFVNRVFNYTLTSDKSFGDVAPTAWYAKDISKAAAAGIVLGDSKGNVAPLEILTREKAAIILSRVFDVASSASSGTKFADDGKISSWAAEAVYAMKGAGYVEGTANGSFQPQKALTRAEAVKMINNVMGLLIADSAAHADVKGGNLVVNTAGGSLTNATISGNLYITPGVGEGDFTIEDSQIAGTVYVLGGGEHSVIFKNSKAKHVKINKPTSPLRFVISGNSSANSIDVFSSAEIVNETSNPIASLTILASSTDTVNVTGDVKDLVVNSGSILNVGESNISKLTFSKLAKGSKAKLNKKAKVASLVADAPVSITGEGTIDEATINSDGVVLDQAPTKLILNAASASISGKEVKKDPGTITGGGSGGPVDPGTPVDMSTKLYPYSDVLSKFSDNGAQGDVKKYIQFLQDPSYKPSIANEMTFVPDLVNAKTFVNQSFTVKPSIFPSMRGVNTSVLVENRTQLWIGTNKGVTKINLATNEMTEYTTSNEQLLDDFVLLLISDGSTGVYAITETGVSYIRK</sequence>
<evidence type="ECO:0000256" key="1">
    <source>
        <dbReference type="SAM" id="MobiDB-lite"/>
    </source>
</evidence>
<evidence type="ECO:0000256" key="2">
    <source>
        <dbReference type="SAM" id="SignalP"/>
    </source>
</evidence>
<name>A0A3T1CZW1_9BACL</name>
<dbReference type="Gene3D" id="2.130.10.10">
    <property type="entry name" value="YVTN repeat-like/Quinoprotein amine dehydrogenase"/>
    <property type="match status" value="1"/>
</dbReference>
<dbReference type="PROSITE" id="PS51272">
    <property type="entry name" value="SLH"/>
    <property type="match status" value="3"/>
</dbReference>
<feature type="compositionally biased region" description="Gly residues" evidence="1">
    <location>
        <begin position="432"/>
        <end position="441"/>
    </location>
</feature>
<dbReference type="InterPro" id="IPR001119">
    <property type="entry name" value="SLH_dom"/>
</dbReference>
<feature type="signal peptide" evidence="2">
    <location>
        <begin position="1"/>
        <end position="27"/>
    </location>
</feature>
<dbReference type="Proteomes" id="UP000289856">
    <property type="component" value="Chromosome"/>
</dbReference>
<dbReference type="InterPro" id="IPR015943">
    <property type="entry name" value="WD40/YVTN_repeat-like_dom_sf"/>
</dbReference>
<dbReference type="Pfam" id="PF00395">
    <property type="entry name" value="SLH"/>
    <property type="match status" value="3"/>
</dbReference>
<evidence type="ECO:0000313" key="5">
    <source>
        <dbReference type="Proteomes" id="UP000289856"/>
    </source>
</evidence>
<gene>
    <name evidence="4" type="ORF">KCTCHS21_07820</name>
</gene>
<dbReference type="RefSeq" id="WP_162309262.1">
    <property type="nucleotide sequence ID" value="NZ_AP019400.1"/>
</dbReference>
<accession>A0A3T1CZW1</accession>
<dbReference type="PANTHER" id="PTHR43308">
    <property type="entry name" value="OUTER MEMBRANE PROTEIN ALPHA-RELATED"/>
    <property type="match status" value="1"/>
</dbReference>
<feature type="region of interest" description="Disordered" evidence="1">
    <location>
        <begin position="424"/>
        <end position="448"/>
    </location>
</feature>
<dbReference type="KEGG" id="cohn:KCTCHS21_07820"/>
<reference evidence="4 5" key="1">
    <citation type="submission" date="2019-01" db="EMBL/GenBank/DDBJ databases">
        <title>Complete genome sequence of Cohnella hallensis HS21 isolated from Korean fir (Abies koreana) rhizospheric soil.</title>
        <authorList>
            <person name="Jiang L."/>
            <person name="Kang S.W."/>
            <person name="Kim S."/>
            <person name="Jung J."/>
            <person name="Kim C.Y."/>
            <person name="Kim D.H."/>
            <person name="Kim S.W."/>
            <person name="Lee J."/>
        </authorList>
    </citation>
    <scope>NUCLEOTIDE SEQUENCE [LARGE SCALE GENOMIC DNA]</scope>
    <source>
        <strain evidence="4 5">HS21</strain>
    </source>
</reference>
<proteinExistence type="predicted"/>
<feature type="domain" description="SLH" evidence="3">
    <location>
        <begin position="26"/>
        <end position="89"/>
    </location>
</feature>
<feature type="domain" description="SLH" evidence="3">
    <location>
        <begin position="90"/>
        <end position="146"/>
    </location>
</feature>
<dbReference type="InterPro" id="IPR051465">
    <property type="entry name" value="Cell_Envelope_Struct_Comp"/>
</dbReference>
<protein>
    <recommendedName>
        <fullName evidence="3">SLH domain-containing protein</fullName>
    </recommendedName>
</protein>
<evidence type="ECO:0000313" key="4">
    <source>
        <dbReference type="EMBL" id="BBI31383.1"/>
    </source>
</evidence>
<dbReference type="AlphaFoldDB" id="A0A3T1CZW1"/>
<organism evidence="4 5">
    <name type="scientific">Cohnella abietis</name>
    <dbReference type="NCBI Taxonomy" id="2507935"/>
    <lineage>
        <taxon>Bacteria</taxon>
        <taxon>Bacillati</taxon>
        <taxon>Bacillota</taxon>
        <taxon>Bacilli</taxon>
        <taxon>Bacillales</taxon>
        <taxon>Paenibacillaceae</taxon>
        <taxon>Cohnella</taxon>
    </lineage>
</organism>
<evidence type="ECO:0000259" key="3">
    <source>
        <dbReference type="PROSITE" id="PS51272"/>
    </source>
</evidence>
<feature type="chain" id="PRO_5019418502" description="SLH domain-containing protein" evidence="2">
    <location>
        <begin position="28"/>
        <end position="591"/>
    </location>
</feature>
<feature type="domain" description="SLH" evidence="3">
    <location>
        <begin position="147"/>
        <end position="210"/>
    </location>
</feature>
<keyword evidence="5" id="KW-1185">Reference proteome</keyword>
<dbReference type="EMBL" id="AP019400">
    <property type="protein sequence ID" value="BBI31383.1"/>
    <property type="molecule type" value="Genomic_DNA"/>
</dbReference>
<keyword evidence="2" id="KW-0732">Signal</keyword>